<comment type="caution">
    <text evidence="2">The sequence shown here is derived from an EMBL/GenBank/DDBJ whole genome shotgun (WGS) entry which is preliminary data.</text>
</comment>
<evidence type="ECO:0000313" key="2">
    <source>
        <dbReference type="EMBL" id="KAJ4428981.1"/>
    </source>
</evidence>
<name>A0ABQ8S4P3_PERAM</name>
<evidence type="ECO:0000256" key="1">
    <source>
        <dbReference type="SAM" id="MobiDB-lite"/>
    </source>
</evidence>
<evidence type="ECO:0000313" key="3">
    <source>
        <dbReference type="Proteomes" id="UP001148838"/>
    </source>
</evidence>
<dbReference type="Proteomes" id="UP001148838">
    <property type="component" value="Unassembled WGS sequence"/>
</dbReference>
<accession>A0ABQ8S4P3</accession>
<dbReference type="EMBL" id="JAJSOF020000036">
    <property type="protein sequence ID" value="KAJ4428981.1"/>
    <property type="molecule type" value="Genomic_DNA"/>
</dbReference>
<organism evidence="2 3">
    <name type="scientific">Periplaneta americana</name>
    <name type="common">American cockroach</name>
    <name type="synonym">Blatta americana</name>
    <dbReference type="NCBI Taxonomy" id="6978"/>
    <lineage>
        <taxon>Eukaryota</taxon>
        <taxon>Metazoa</taxon>
        <taxon>Ecdysozoa</taxon>
        <taxon>Arthropoda</taxon>
        <taxon>Hexapoda</taxon>
        <taxon>Insecta</taxon>
        <taxon>Pterygota</taxon>
        <taxon>Neoptera</taxon>
        <taxon>Polyneoptera</taxon>
        <taxon>Dictyoptera</taxon>
        <taxon>Blattodea</taxon>
        <taxon>Blattoidea</taxon>
        <taxon>Blattidae</taxon>
        <taxon>Blattinae</taxon>
        <taxon>Periplaneta</taxon>
    </lineage>
</organism>
<protein>
    <submittedName>
        <fullName evidence="2">Uncharacterized protein</fullName>
    </submittedName>
</protein>
<sequence length="263" mass="29355">MPCLSQTSGFNVPNYVSGTSRVLSVASLHWLNMDVPIPAPAECEVRSVIKFLNAQGIAPIGIDRQLCQVYGPNVMSKQMVRCSSVMMVGLPLRSSRTAALLYKYSTPHRELNPGYCMDDDMSIINDDEMSPRYNAENYPAILIQLVEGKPGETPTRRGFSEIFSGFQAFRNISVRIYSLRVHSRALRHLRRAVGMDPVLLGHLGGMNLRRGGVGGPLGERRLSEEEIAYPDESHRGVGALFHRSDDSGQRSGSRRREHLIWKQ</sequence>
<keyword evidence="3" id="KW-1185">Reference proteome</keyword>
<gene>
    <name evidence="2" type="ORF">ANN_25977</name>
</gene>
<proteinExistence type="predicted"/>
<feature type="region of interest" description="Disordered" evidence="1">
    <location>
        <begin position="238"/>
        <end position="263"/>
    </location>
</feature>
<reference evidence="2 3" key="1">
    <citation type="journal article" date="2022" name="Allergy">
        <title>Genome assembly and annotation of Periplaneta americana reveal a comprehensive cockroach allergen profile.</title>
        <authorList>
            <person name="Wang L."/>
            <person name="Xiong Q."/>
            <person name="Saelim N."/>
            <person name="Wang L."/>
            <person name="Nong W."/>
            <person name="Wan A.T."/>
            <person name="Shi M."/>
            <person name="Liu X."/>
            <person name="Cao Q."/>
            <person name="Hui J.H.L."/>
            <person name="Sookrung N."/>
            <person name="Leung T.F."/>
            <person name="Tungtrongchitr A."/>
            <person name="Tsui S.K.W."/>
        </authorList>
    </citation>
    <scope>NUCLEOTIDE SEQUENCE [LARGE SCALE GENOMIC DNA]</scope>
    <source>
        <strain evidence="2">PWHHKU_190912</strain>
    </source>
</reference>